<dbReference type="AlphaFoldDB" id="A0A9P5YXK0"/>
<dbReference type="Pfam" id="PF06985">
    <property type="entry name" value="HET"/>
    <property type="match status" value="1"/>
</dbReference>
<evidence type="ECO:0000313" key="2">
    <source>
        <dbReference type="EMBL" id="KAF9477633.1"/>
    </source>
</evidence>
<name>A0A9P5YXK0_9AGAR</name>
<evidence type="ECO:0000313" key="3">
    <source>
        <dbReference type="Proteomes" id="UP000807469"/>
    </source>
</evidence>
<dbReference type="InterPro" id="IPR010730">
    <property type="entry name" value="HET"/>
</dbReference>
<sequence>LNSLTKYAILSHTWARSIAGEVSYNEWCNGSLDLTQPGFKKLVHFCRAALENHGMSLGWMDTVCIDKSSSSELDESIRSMFKWYQNSSICITYLAETENLTDMVNDSWFTRGWTLQELLAPTFIKFYDRVWNQLTTSKNDKRNADIQAQIELATSITEKELLSTHLPGLSVSRKMQWAARRRVTRTEDTAYSLMGLFDISMSIAYGEGGQQAFVRLIKEILSTSKYRTLDIFNWGG</sequence>
<protein>
    <recommendedName>
        <fullName evidence="1">Heterokaryon incompatibility domain-containing protein</fullName>
    </recommendedName>
</protein>
<dbReference type="OrthoDB" id="674604at2759"/>
<dbReference type="EMBL" id="MU155255">
    <property type="protein sequence ID" value="KAF9477633.1"/>
    <property type="molecule type" value="Genomic_DNA"/>
</dbReference>
<accession>A0A9P5YXK0</accession>
<reference evidence="2" key="1">
    <citation type="submission" date="2020-11" db="EMBL/GenBank/DDBJ databases">
        <authorList>
            <consortium name="DOE Joint Genome Institute"/>
            <person name="Ahrendt S."/>
            <person name="Riley R."/>
            <person name="Andreopoulos W."/>
            <person name="Labutti K."/>
            <person name="Pangilinan J."/>
            <person name="Ruiz-Duenas F.J."/>
            <person name="Barrasa J.M."/>
            <person name="Sanchez-Garcia M."/>
            <person name="Camarero S."/>
            <person name="Miyauchi S."/>
            <person name="Serrano A."/>
            <person name="Linde D."/>
            <person name="Babiker R."/>
            <person name="Drula E."/>
            <person name="Ayuso-Fernandez I."/>
            <person name="Pacheco R."/>
            <person name="Padilla G."/>
            <person name="Ferreira P."/>
            <person name="Barriuso J."/>
            <person name="Kellner H."/>
            <person name="Castanera R."/>
            <person name="Alfaro M."/>
            <person name="Ramirez L."/>
            <person name="Pisabarro A.G."/>
            <person name="Kuo A."/>
            <person name="Tritt A."/>
            <person name="Lipzen A."/>
            <person name="He G."/>
            <person name="Yan M."/>
            <person name="Ng V."/>
            <person name="Cullen D."/>
            <person name="Martin F."/>
            <person name="Rosso M.-N."/>
            <person name="Henrissat B."/>
            <person name="Hibbett D."/>
            <person name="Martinez A.T."/>
            <person name="Grigoriev I.V."/>
        </authorList>
    </citation>
    <scope>NUCLEOTIDE SEQUENCE</scope>
    <source>
        <strain evidence="2">CIRM-BRFM 674</strain>
    </source>
</reference>
<proteinExistence type="predicted"/>
<dbReference type="PANTHER" id="PTHR10622:SF10">
    <property type="entry name" value="HET DOMAIN-CONTAINING PROTEIN"/>
    <property type="match status" value="1"/>
</dbReference>
<dbReference type="PANTHER" id="PTHR10622">
    <property type="entry name" value="HET DOMAIN-CONTAINING PROTEIN"/>
    <property type="match status" value="1"/>
</dbReference>
<comment type="caution">
    <text evidence="2">The sequence shown here is derived from an EMBL/GenBank/DDBJ whole genome shotgun (WGS) entry which is preliminary data.</text>
</comment>
<keyword evidence="3" id="KW-1185">Reference proteome</keyword>
<feature type="non-terminal residue" evidence="2">
    <location>
        <position position="236"/>
    </location>
</feature>
<dbReference type="Proteomes" id="UP000807469">
    <property type="component" value="Unassembled WGS sequence"/>
</dbReference>
<evidence type="ECO:0000259" key="1">
    <source>
        <dbReference type="Pfam" id="PF06985"/>
    </source>
</evidence>
<feature type="non-terminal residue" evidence="2">
    <location>
        <position position="1"/>
    </location>
</feature>
<organism evidence="2 3">
    <name type="scientific">Pholiota conissans</name>
    <dbReference type="NCBI Taxonomy" id="109636"/>
    <lineage>
        <taxon>Eukaryota</taxon>
        <taxon>Fungi</taxon>
        <taxon>Dikarya</taxon>
        <taxon>Basidiomycota</taxon>
        <taxon>Agaricomycotina</taxon>
        <taxon>Agaricomycetes</taxon>
        <taxon>Agaricomycetidae</taxon>
        <taxon>Agaricales</taxon>
        <taxon>Agaricineae</taxon>
        <taxon>Strophariaceae</taxon>
        <taxon>Pholiota</taxon>
    </lineage>
</organism>
<feature type="domain" description="Heterokaryon incompatibility" evidence="1">
    <location>
        <begin position="7"/>
        <end position="98"/>
    </location>
</feature>
<gene>
    <name evidence="2" type="ORF">BDN70DRAFT_765644</name>
</gene>